<evidence type="ECO:0000313" key="1">
    <source>
        <dbReference type="EMBL" id="CDW51175.1"/>
    </source>
</evidence>
<dbReference type="EMBL" id="HACA01033813">
    <property type="protein sequence ID" value="CDW51175.1"/>
    <property type="molecule type" value="Transcribed_RNA"/>
</dbReference>
<accession>A0A0K2VLH1</accession>
<protein>
    <submittedName>
        <fullName evidence="1">Uncharacterized protein</fullName>
    </submittedName>
</protein>
<name>A0A0K2VLH1_LEPSM</name>
<proteinExistence type="predicted"/>
<reference evidence="1" key="1">
    <citation type="submission" date="2014-05" db="EMBL/GenBank/DDBJ databases">
        <authorList>
            <person name="Chronopoulou M."/>
        </authorList>
    </citation>
    <scope>NUCLEOTIDE SEQUENCE</scope>
    <source>
        <tissue evidence="1">Whole organism</tissue>
    </source>
</reference>
<dbReference type="AlphaFoldDB" id="A0A0K2VLH1"/>
<organism evidence="1">
    <name type="scientific">Lepeophtheirus salmonis</name>
    <name type="common">Salmon louse</name>
    <name type="synonym">Caligus salmonis</name>
    <dbReference type="NCBI Taxonomy" id="72036"/>
    <lineage>
        <taxon>Eukaryota</taxon>
        <taxon>Metazoa</taxon>
        <taxon>Ecdysozoa</taxon>
        <taxon>Arthropoda</taxon>
        <taxon>Crustacea</taxon>
        <taxon>Multicrustacea</taxon>
        <taxon>Hexanauplia</taxon>
        <taxon>Copepoda</taxon>
        <taxon>Siphonostomatoida</taxon>
        <taxon>Caligidae</taxon>
        <taxon>Lepeophtheirus</taxon>
    </lineage>
</organism>
<sequence>MLEISLLVKTGSEYLRVLYIVSMNMQVLYQCILNTHKY</sequence>